<evidence type="ECO:0000256" key="3">
    <source>
        <dbReference type="ARBA" id="ARBA00022475"/>
    </source>
</evidence>
<evidence type="ECO:0000259" key="9">
    <source>
        <dbReference type="PROSITE" id="PS50887"/>
    </source>
</evidence>
<protein>
    <recommendedName>
        <fullName evidence="2">diguanylate cyclase</fullName>
        <ecNumber evidence="2">2.7.7.65</ecNumber>
    </recommendedName>
</protein>
<dbReference type="InterPro" id="IPR029787">
    <property type="entry name" value="Nucleotide_cyclase"/>
</dbReference>
<dbReference type="SMART" id="SM00267">
    <property type="entry name" value="GGDEF"/>
    <property type="match status" value="1"/>
</dbReference>
<feature type="domain" description="GGDEF" evidence="9">
    <location>
        <begin position="358"/>
        <end position="490"/>
    </location>
</feature>
<dbReference type="Pfam" id="PF02743">
    <property type="entry name" value="dCache_1"/>
    <property type="match status" value="1"/>
</dbReference>
<dbReference type="InterPro" id="IPR050469">
    <property type="entry name" value="Diguanylate_Cyclase"/>
</dbReference>
<reference evidence="10 11" key="1">
    <citation type="submission" date="2024-03" db="EMBL/GenBank/DDBJ databases">
        <title>Complete genome of BD2.</title>
        <authorList>
            <person name="Cao G."/>
        </authorList>
    </citation>
    <scope>NUCLEOTIDE SEQUENCE [LARGE SCALE GENOMIC DNA]</scope>
    <source>
        <strain evidence="10 11">BD2</strain>
    </source>
</reference>
<comment type="subcellular location">
    <subcellularLocation>
        <location evidence="1">Cell membrane</location>
        <topology evidence="1">Multi-pass membrane protein</topology>
    </subcellularLocation>
</comment>
<dbReference type="InterPro" id="IPR043128">
    <property type="entry name" value="Rev_trsase/Diguanyl_cyclase"/>
</dbReference>
<comment type="catalytic activity">
    <reaction evidence="7">
        <text>2 GTP = 3',3'-c-di-GMP + 2 diphosphate</text>
        <dbReference type="Rhea" id="RHEA:24898"/>
        <dbReference type="ChEBI" id="CHEBI:33019"/>
        <dbReference type="ChEBI" id="CHEBI:37565"/>
        <dbReference type="ChEBI" id="CHEBI:58805"/>
        <dbReference type="EC" id="2.7.7.65"/>
    </reaction>
</comment>
<keyword evidence="4 8" id="KW-0812">Transmembrane</keyword>
<keyword evidence="10" id="KW-0548">Nucleotidyltransferase</keyword>
<evidence type="ECO:0000256" key="8">
    <source>
        <dbReference type="SAM" id="Phobius"/>
    </source>
</evidence>
<keyword evidence="3" id="KW-1003">Cell membrane</keyword>
<keyword evidence="10" id="KW-0808">Transferase</keyword>
<accession>A0ABZ2RFI5</accession>
<evidence type="ECO:0000256" key="1">
    <source>
        <dbReference type="ARBA" id="ARBA00004651"/>
    </source>
</evidence>
<sequence>MLPSPQRVSHRSLTLILVVLLLSGFLATSLASYYTAYQSIRSSVVDTELPLTSDTIYSEIQKDLVRPILISSMMARNVYITDWVQAGEHDPAMIIRYLEDVQKHYQTLTSFFVSDKSRTYYQAKGVLKKISPAAFRDIWYYELKNSKKPYAINIDVDLANQDRLTIFINYKVQDQQGNFIGATGVGLQLDTISEHIQTYQQRYKRKVFFSDATGRLVLAGTQGGPAGLGIGNLLSDVPGLESLATLTPDTLYATHSYDDQGQNHLLNVRYIPELNWYLFVDKEDESGLVAIRKSLYFNLLICAVVSVIIIALVHIALRRYQRRLKALATTDQLTGLLNRRGFDLLARQTLKEAEREKSPLCALMLDIDRFKNLNDSHGHMAGDEVLRKFSETLHHSIREADILCRWGGEEFILLLKNTEADQARELGEKIRQRISDMAVPFANEVLSVTTSLGLAQLKAGENIEQLINRADRALYRAKQLGRNRLQQDLA</sequence>
<evidence type="ECO:0000313" key="11">
    <source>
        <dbReference type="Proteomes" id="UP001476583"/>
    </source>
</evidence>
<dbReference type="InterPro" id="IPR000160">
    <property type="entry name" value="GGDEF_dom"/>
</dbReference>
<evidence type="ECO:0000256" key="6">
    <source>
        <dbReference type="ARBA" id="ARBA00023136"/>
    </source>
</evidence>
<dbReference type="GO" id="GO:0052621">
    <property type="term" value="F:diguanylate cyclase activity"/>
    <property type="evidence" value="ECO:0007669"/>
    <property type="project" value="UniProtKB-EC"/>
</dbReference>
<organism evidence="10 11">
    <name type="scientific">Ectopseudomonas mendocina</name>
    <name type="common">Pseudomonas mendocina</name>
    <dbReference type="NCBI Taxonomy" id="300"/>
    <lineage>
        <taxon>Bacteria</taxon>
        <taxon>Pseudomonadati</taxon>
        <taxon>Pseudomonadota</taxon>
        <taxon>Gammaproteobacteria</taxon>
        <taxon>Pseudomonadales</taxon>
        <taxon>Pseudomonadaceae</taxon>
        <taxon>Ectopseudomonas</taxon>
    </lineage>
</organism>
<dbReference type="CDD" id="cd18773">
    <property type="entry name" value="PDC1_HK_sensor"/>
    <property type="match status" value="1"/>
</dbReference>
<dbReference type="Gene3D" id="3.30.450.20">
    <property type="entry name" value="PAS domain"/>
    <property type="match status" value="1"/>
</dbReference>
<dbReference type="SUPFAM" id="SSF55073">
    <property type="entry name" value="Nucleotide cyclase"/>
    <property type="match status" value="1"/>
</dbReference>
<keyword evidence="6 8" id="KW-0472">Membrane</keyword>
<keyword evidence="5 8" id="KW-1133">Transmembrane helix</keyword>
<dbReference type="EC" id="2.7.7.65" evidence="2"/>
<evidence type="ECO:0000256" key="5">
    <source>
        <dbReference type="ARBA" id="ARBA00022989"/>
    </source>
</evidence>
<dbReference type="NCBIfam" id="TIGR00254">
    <property type="entry name" value="GGDEF"/>
    <property type="match status" value="1"/>
</dbReference>
<dbReference type="Pfam" id="PF00990">
    <property type="entry name" value="GGDEF"/>
    <property type="match status" value="1"/>
</dbReference>
<dbReference type="CDD" id="cd01949">
    <property type="entry name" value="GGDEF"/>
    <property type="match status" value="1"/>
</dbReference>
<evidence type="ECO:0000313" key="10">
    <source>
        <dbReference type="EMBL" id="WXL23979.1"/>
    </source>
</evidence>
<gene>
    <name evidence="10" type="ORF">WG219_11500</name>
</gene>
<evidence type="ECO:0000256" key="4">
    <source>
        <dbReference type="ARBA" id="ARBA00022692"/>
    </source>
</evidence>
<dbReference type="EMBL" id="CP148074">
    <property type="protein sequence ID" value="WXL23979.1"/>
    <property type="molecule type" value="Genomic_DNA"/>
</dbReference>
<dbReference type="PANTHER" id="PTHR45138:SF9">
    <property type="entry name" value="DIGUANYLATE CYCLASE DGCM-RELATED"/>
    <property type="match status" value="1"/>
</dbReference>
<dbReference type="InterPro" id="IPR033479">
    <property type="entry name" value="dCache_1"/>
</dbReference>
<name>A0ABZ2RFI5_ECTME</name>
<feature type="transmembrane region" description="Helical" evidence="8">
    <location>
        <begin position="295"/>
        <end position="317"/>
    </location>
</feature>
<evidence type="ECO:0000256" key="7">
    <source>
        <dbReference type="ARBA" id="ARBA00034247"/>
    </source>
</evidence>
<dbReference type="PANTHER" id="PTHR45138">
    <property type="entry name" value="REGULATORY COMPONENTS OF SENSORY TRANSDUCTION SYSTEM"/>
    <property type="match status" value="1"/>
</dbReference>
<dbReference type="Proteomes" id="UP001476583">
    <property type="component" value="Chromosome"/>
</dbReference>
<keyword evidence="11" id="KW-1185">Reference proteome</keyword>
<dbReference type="PROSITE" id="PS50887">
    <property type="entry name" value="GGDEF"/>
    <property type="match status" value="1"/>
</dbReference>
<dbReference type="Gene3D" id="3.30.70.270">
    <property type="match status" value="1"/>
</dbReference>
<evidence type="ECO:0000256" key="2">
    <source>
        <dbReference type="ARBA" id="ARBA00012528"/>
    </source>
</evidence>
<proteinExistence type="predicted"/>